<dbReference type="InterPro" id="IPR029071">
    <property type="entry name" value="Ubiquitin-like_domsf"/>
</dbReference>
<evidence type="ECO:0000256" key="2">
    <source>
        <dbReference type="SAM" id="Phobius"/>
    </source>
</evidence>
<dbReference type="EMBL" id="JAACNO010002196">
    <property type="protein sequence ID" value="KAF4135200.1"/>
    <property type="molecule type" value="Genomic_DNA"/>
</dbReference>
<dbReference type="InterPro" id="IPR000626">
    <property type="entry name" value="Ubiquitin-like_dom"/>
</dbReference>
<proteinExistence type="predicted"/>
<gene>
    <name evidence="4" type="ORF">GN244_ATG19631</name>
    <name evidence="5" type="ORF">GN958_ATG15615</name>
</gene>
<organism evidence="4 6">
    <name type="scientific">Phytophthora infestans</name>
    <name type="common">Potato late blight agent</name>
    <name type="synonym">Botrytis infestans</name>
    <dbReference type="NCBI Taxonomy" id="4787"/>
    <lineage>
        <taxon>Eukaryota</taxon>
        <taxon>Sar</taxon>
        <taxon>Stramenopiles</taxon>
        <taxon>Oomycota</taxon>
        <taxon>Peronosporomycetes</taxon>
        <taxon>Peronosporales</taxon>
        <taxon>Peronosporaceae</taxon>
        <taxon>Phytophthora</taxon>
    </lineage>
</organism>
<dbReference type="AlphaFoldDB" id="A0A833S452"/>
<dbReference type="InterPro" id="IPR040352">
    <property type="entry name" value="TMUB1/2"/>
</dbReference>
<dbReference type="Pfam" id="PF00240">
    <property type="entry name" value="ubiquitin"/>
    <property type="match status" value="1"/>
</dbReference>
<dbReference type="Proteomes" id="UP000704712">
    <property type="component" value="Unassembled WGS sequence"/>
</dbReference>
<accession>A0A833S452</accession>
<name>A0A833S452_PHYIN</name>
<dbReference type="Proteomes" id="UP000602510">
    <property type="component" value="Unassembled WGS sequence"/>
</dbReference>
<feature type="compositionally biased region" description="Basic and acidic residues" evidence="1">
    <location>
        <begin position="37"/>
        <end position="51"/>
    </location>
</feature>
<evidence type="ECO:0000313" key="5">
    <source>
        <dbReference type="EMBL" id="KAF4135200.1"/>
    </source>
</evidence>
<dbReference type="Gene3D" id="3.10.20.90">
    <property type="entry name" value="Phosphatidylinositol 3-kinase Catalytic Subunit, Chain A, domain 1"/>
    <property type="match status" value="1"/>
</dbReference>
<keyword evidence="2" id="KW-0812">Transmembrane</keyword>
<sequence>MNTSTSPPSSPTALHDEWELVNDEAEIIAPLATTPEAKSEGSEHEEEAIKHEPPEGYLPIRLRQGEEIRPAWFKATQQVDDFVSKFFTDQLANEKKIRLIYMGMLLLPSRSMGEYGIEENGVIHCVITDAPPMPHPQAALQTNLKVLNPQNSLLVLTGIFLYGLWTLFYYFPQFFSWKSLVLLALFSAIHVSAVVSRITTS</sequence>
<feature type="transmembrane region" description="Helical" evidence="2">
    <location>
        <begin position="177"/>
        <end position="195"/>
    </location>
</feature>
<evidence type="ECO:0000259" key="3">
    <source>
        <dbReference type="PROSITE" id="PS50053"/>
    </source>
</evidence>
<comment type="caution">
    <text evidence="4">The sequence shown here is derived from an EMBL/GenBank/DDBJ whole genome shotgun (WGS) entry which is preliminary data.</text>
</comment>
<evidence type="ECO:0000313" key="6">
    <source>
        <dbReference type="Proteomes" id="UP000602510"/>
    </source>
</evidence>
<protein>
    <submittedName>
        <fullName evidence="4">Ubiquitin family</fullName>
    </submittedName>
</protein>
<keyword evidence="2" id="KW-1133">Transmembrane helix</keyword>
<keyword evidence="2" id="KW-0472">Membrane</keyword>
<keyword evidence="6" id="KW-1185">Reference proteome</keyword>
<dbReference type="SUPFAM" id="SSF54236">
    <property type="entry name" value="Ubiquitin-like"/>
    <property type="match status" value="1"/>
</dbReference>
<dbReference type="EMBL" id="WSZM01000987">
    <property type="protein sequence ID" value="KAF4028682.1"/>
    <property type="molecule type" value="Genomic_DNA"/>
</dbReference>
<feature type="domain" description="Ubiquitin-like" evidence="3">
    <location>
        <begin position="56"/>
        <end position="132"/>
    </location>
</feature>
<evidence type="ECO:0000256" key="1">
    <source>
        <dbReference type="SAM" id="MobiDB-lite"/>
    </source>
</evidence>
<dbReference type="PANTHER" id="PTHR14557:SF5">
    <property type="entry name" value="UBIQUITIN-LIKE DOMAIN-CONTAINING PROTEIN"/>
    <property type="match status" value="1"/>
</dbReference>
<dbReference type="GO" id="GO:0036503">
    <property type="term" value="P:ERAD pathway"/>
    <property type="evidence" value="ECO:0007669"/>
    <property type="project" value="InterPro"/>
</dbReference>
<dbReference type="PROSITE" id="PS50053">
    <property type="entry name" value="UBIQUITIN_2"/>
    <property type="match status" value="1"/>
</dbReference>
<feature type="transmembrane region" description="Helical" evidence="2">
    <location>
        <begin position="153"/>
        <end position="171"/>
    </location>
</feature>
<reference evidence="4" key="1">
    <citation type="submission" date="2020-04" db="EMBL/GenBank/DDBJ databases">
        <title>Hybrid Assembly of Korean Phytophthora infestans isolates.</title>
        <authorList>
            <person name="Prokchorchik M."/>
            <person name="Lee Y."/>
            <person name="Seo J."/>
            <person name="Cho J.-H."/>
            <person name="Park Y.-E."/>
            <person name="Jang D.-C."/>
            <person name="Im J.-S."/>
            <person name="Choi J.-G."/>
            <person name="Park H.-J."/>
            <person name="Lee G.-B."/>
            <person name="Lee Y.-G."/>
            <person name="Hong S.-Y."/>
            <person name="Cho K."/>
            <person name="Sohn K.H."/>
        </authorList>
    </citation>
    <scope>NUCLEOTIDE SEQUENCE</scope>
    <source>
        <strain evidence="4">KR_1_A1</strain>
        <strain evidence="5">KR_2_A2</strain>
    </source>
</reference>
<evidence type="ECO:0000313" key="4">
    <source>
        <dbReference type="EMBL" id="KAF4028682.1"/>
    </source>
</evidence>
<feature type="region of interest" description="Disordered" evidence="1">
    <location>
        <begin position="31"/>
        <end position="51"/>
    </location>
</feature>
<dbReference type="PANTHER" id="PTHR14557">
    <property type="entry name" value="PROTEIN C7ORF21"/>
    <property type="match status" value="1"/>
</dbReference>